<gene>
    <name evidence="1" type="ORF">THOM_1175</name>
</gene>
<evidence type="ECO:0000313" key="2">
    <source>
        <dbReference type="Proteomes" id="UP000011185"/>
    </source>
</evidence>
<name>L7JXT1_TRAHO</name>
<dbReference type="InParanoid" id="L7JXT1"/>
<evidence type="ECO:0000313" key="1">
    <source>
        <dbReference type="EMBL" id="ELQ75861.1"/>
    </source>
</evidence>
<dbReference type="OrthoDB" id="10509931at2759"/>
<proteinExistence type="predicted"/>
<dbReference type="Proteomes" id="UP000011185">
    <property type="component" value="Unassembled WGS sequence"/>
</dbReference>
<dbReference type="AlphaFoldDB" id="L7JXT1"/>
<organism evidence="1 2">
    <name type="scientific">Trachipleistophora hominis</name>
    <name type="common">Microsporidian parasite</name>
    <dbReference type="NCBI Taxonomy" id="72359"/>
    <lineage>
        <taxon>Eukaryota</taxon>
        <taxon>Fungi</taxon>
        <taxon>Fungi incertae sedis</taxon>
        <taxon>Microsporidia</taxon>
        <taxon>Pleistophoridae</taxon>
        <taxon>Trachipleistophora</taxon>
    </lineage>
</organism>
<accession>L7JXT1</accession>
<dbReference type="VEuPathDB" id="MicrosporidiaDB:THOM_1175"/>
<protein>
    <submittedName>
        <fullName evidence="1">Uncharacterized protein</fullName>
    </submittedName>
</protein>
<sequence length="106" mass="12416">MNSLPATHVFNTCTCHEMNSLPATHVCTDPYATIQRNRALLNRTLMIENIMADRKQRYIKSVHEHFDSLVGQYHDALQGWEVERCIGVKKEIFKVWTMIRKWNRAG</sequence>
<dbReference type="HOGENOM" id="CLU_2225035_0_0_1"/>
<keyword evidence="2" id="KW-1185">Reference proteome</keyword>
<dbReference type="EMBL" id="JH993912">
    <property type="protein sequence ID" value="ELQ75861.1"/>
    <property type="molecule type" value="Genomic_DNA"/>
</dbReference>
<reference evidence="1 2" key="1">
    <citation type="journal article" date="2012" name="PLoS Pathog.">
        <title>The genome of the obligate intracellular parasite Trachipleistophora hominis: new insights into microsporidian genome dynamics and reductive evolution.</title>
        <authorList>
            <person name="Heinz E."/>
            <person name="Williams T.A."/>
            <person name="Nakjang S."/>
            <person name="Noel C.J."/>
            <person name="Swan D.C."/>
            <person name="Goldberg A.V."/>
            <person name="Harris S.R."/>
            <person name="Weinmaier T."/>
            <person name="Markert S."/>
            <person name="Becher D."/>
            <person name="Bernhardt J."/>
            <person name="Dagan T."/>
            <person name="Hacker C."/>
            <person name="Lucocq J.M."/>
            <person name="Schweder T."/>
            <person name="Rattei T."/>
            <person name="Hall N."/>
            <person name="Hirt R.P."/>
            <person name="Embley T.M."/>
        </authorList>
    </citation>
    <scope>NUCLEOTIDE SEQUENCE [LARGE SCALE GENOMIC DNA]</scope>
</reference>